<dbReference type="EMBL" id="MF417910">
    <property type="protein sequence ID" value="ASN70631.1"/>
    <property type="molecule type" value="Genomic_DNA"/>
</dbReference>
<name>A0A2H4JEI2_9CAUD</name>
<evidence type="ECO:0000313" key="1">
    <source>
        <dbReference type="EMBL" id="ASN70631.1"/>
    </source>
</evidence>
<organism evidence="1">
    <name type="scientific">uncultured Caudovirales phage</name>
    <dbReference type="NCBI Taxonomy" id="2100421"/>
    <lineage>
        <taxon>Viruses</taxon>
        <taxon>Duplodnaviria</taxon>
        <taxon>Heunggongvirae</taxon>
        <taxon>Uroviricota</taxon>
        <taxon>Caudoviricetes</taxon>
        <taxon>Peduoviridae</taxon>
        <taxon>Maltschvirus</taxon>
        <taxon>Maltschvirus maltsch</taxon>
    </lineage>
</organism>
<gene>
    <name evidence="1" type="ORF">2AX5_1</name>
</gene>
<sequence>MLPEHRDSDLRSPTYGLARGWNACLDEVVRLTATVRTPEPLVMTDGLHTYEYVTGHNAAIDKMLGVKS</sequence>
<accession>A0A2H4JEI2</accession>
<proteinExistence type="predicted"/>
<protein>
    <submittedName>
        <fullName evidence="1">Uncharacterized protein</fullName>
    </submittedName>
</protein>
<reference evidence="1" key="1">
    <citation type="submission" date="2017-06" db="EMBL/GenBank/DDBJ databases">
        <title>Novel phages from South African skin metaviromes.</title>
        <authorList>
            <person name="van Zyl L.J."/>
            <person name="Abrahams Y."/>
            <person name="Stander E.A."/>
            <person name="Kirby B.M."/>
            <person name="Clavaud C."/>
            <person name="Farcet C."/>
            <person name="Breton L."/>
            <person name="Trindade M.I."/>
        </authorList>
    </citation>
    <scope>NUCLEOTIDE SEQUENCE</scope>
</reference>